<keyword evidence="2" id="KW-1185">Reference proteome</keyword>
<dbReference type="KEGG" id="otd:J1M35_10805"/>
<evidence type="ECO:0000313" key="2">
    <source>
        <dbReference type="Proteomes" id="UP000663903"/>
    </source>
</evidence>
<dbReference type="AlphaFoldDB" id="A0A975CBZ8"/>
<sequence>MQSLEEAVRSYLQEVLGLPVRWKGKWARSGELPYFLQSTFHFNELELSGQSVVLAIAQSRQQVSPSEIRKWFDKVRTLSQEPVIFVVEAMASYERKRLIEQKVPFIVPGNQLYLPDLGLDLREYFRRRTPTSDGALSPSAQALLITALLRQPWQVEWQPSTLASPLGYTAMTVSRVVKELTAAGLAASYSLGRSRWLRMELAPQQTWEQARPMLRTPVKRTVWVSGSTTAGTPLRLAGLSALARHSMLAEPMRPVYAIGPAQWKAVTKAGVQELPEAMPGAHEWQLWTYNPALVPDQATVDPLSLILSMQDDTDDRIQIALDELREQLPW</sequence>
<protein>
    <recommendedName>
        <fullName evidence="3">MarR family transcriptional regulator</fullName>
    </recommendedName>
</protein>
<dbReference type="Proteomes" id="UP000663903">
    <property type="component" value="Chromosome"/>
</dbReference>
<evidence type="ECO:0000313" key="1">
    <source>
        <dbReference type="EMBL" id="QTD43658.1"/>
    </source>
</evidence>
<name>A0A975CBZ8_9BURK</name>
<gene>
    <name evidence="1" type="ORF">J1M35_10805</name>
</gene>
<organism evidence="1 2">
    <name type="scientific">Ottowia testudinis</name>
    <dbReference type="NCBI Taxonomy" id="2816950"/>
    <lineage>
        <taxon>Bacteria</taxon>
        <taxon>Pseudomonadati</taxon>
        <taxon>Pseudomonadota</taxon>
        <taxon>Betaproteobacteria</taxon>
        <taxon>Burkholderiales</taxon>
        <taxon>Comamonadaceae</taxon>
        <taxon>Ottowia</taxon>
    </lineage>
</organism>
<reference evidence="1" key="1">
    <citation type="submission" date="2021-03" db="EMBL/GenBank/DDBJ databases">
        <title>Ottowia sp. 27C isolated from the cloaca of a Giant Asian pond turtle (Heosemys grandis).</title>
        <authorList>
            <person name="Spergser J."/>
            <person name="Busse H.-J."/>
        </authorList>
    </citation>
    <scope>NUCLEOTIDE SEQUENCE</scope>
    <source>
        <strain evidence="1">27C</strain>
    </source>
</reference>
<proteinExistence type="predicted"/>
<accession>A0A975CBZ8</accession>
<evidence type="ECO:0008006" key="3">
    <source>
        <dbReference type="Google" id="ProtNLM"/>
    </source>
</evidence>
<dbReference type="EMBL" id="CP071796">
    <property type="protein sequence ID" value="QTD43658.1"/>
    <property type="molecule type" value="Genomic_DNA"/>
</dbReference>